<organism evidence="2 3">
    <name type="scientific">Candidatus Ishikawaella capsulata Mpkobe</name>
    <dbReference type="NCBI Taxonomy" id="476281"/>
    <lineage>
        <taxon>Bacteria</taxon>
        <taxon>Pseudomonadati</taxon>
        <taxon>Pseudomonadota</taxon>
        <taxon>Gammaproteobacteria</taxon>
        <taxon>Enterobacterales</taxon>
        <taxon>Enterobacteriaceae</taxon>
        <taxon>Candidatus Ishikawella</taxon>
    </lineage>
</organism>
<dbReference type="AlphaFoldDB" id="C5WC71"/>
<evidence type="ECO:0000313" key="2">
    <source>
        <dbReference type="EMBL" id="BAH82927.1"/>
    </source>
</evidence>
<dbReference type="PANTHER" id="PTHR35893">
    <property type="entry name" value="INNER MEMBRANE PROTEIN-RELATED"/>
    <property type="match status" value="1"/>
</dbReference>
<accession>C5WC71</accession>
<reference evidence="2 3" key="1">
    <citation type="journal article" date="2011" name="Genome Biol. Evol.">
        <title>Reductive evolution of bacterial genome in insect gut environment.</title>
        <authorList>
            <person name="Nikoh N."/>
            <person name="Hosokawa T."/>
            <person name="Ohshima K."/>
            <person name="Hattori M."/>
            <person name="Fukatsu T."/>
        </authorList>
    </citation>
    <scope>NUCLEOTIDE SEQUENCE [LARGE SCALE GENOMIC DNA]</scope>
    <source>
        <strain evidence="2 3">Mpkobe</strain>
    </source>
</reference>
<evidence type="ECO:0000259" key="1">
    <source>
        <dbReference type="Pfam" id="PF19029"/>
    </source>
</evidence>
<evidence type="ECO:0000313" key="3">
    <source>
        <dbReference type="Proteomes" id="UP000061704"/>
    </source>
</evidence>
<sequence length="109" mass="12342">MITSSESIQNNDSVETCMNNKDFLMHHTLEEVLKSSSDPTDKKYIELKNKAELIFDNVKSHISNISDKYYFHTKNAADRANNYVHENPWQGIGAGMTLGLLIGLIISPR</sequence>
<protein>
    <recommendedName>
        <fullName evidence="1">DUF883 domain-containing protein</fullName>
    </recommendedName>
</protein>
<dbReference type="Pfam" id="PF19029">
    <property type="entry name" value="DUF883_C"/>
    <property type="match status" value="1"/>
</dbReference>
<dbReference type="PANTHER" id="PTHR35893:SF1">
    <property type="entry name" value="PROTEIN ELAB"/>
    <property type="match status" value="1"/>
</dbReference>
<name>C5WC71_9ENTR</name>
<dbReference type="STRING" id="476281.ICMP_061"/>
<dbReference type="OrthoDB" id="5298386at2"/>
<dbReference type="InterPro" id="IPR010279">
    <property type="entry name" value="YqjD/ElaB"/>
</dbReference>
<dbReference type="EMBL" id="AP010872">
    <property type="protein sequence ID" value="BAH82927.1"/>
    <property type="molecule type" value="Genomic_DNA"/>
</dbReference>
<keyword evidence="3" id="KW-1185">Reference proteome</keyword>
<gene>
    <name evidence="2" type="primary">elaB</name>
    <name evidence="2" type="ORF">ICMP_061</name>
</gene>
<dbReference type="Proteomes" id="UP000061704">
    <property type="component" value="Chromosome"/>
</dbReference>
<dbReference type="HOGENOM" id="CLU_132623_0_2_6"/>
<dbReference type="GO" id="GO:0043022">
    <property type="term" value="F:ribosome binding"/>
    <property type="evidence" value="ECO:0007669"/>
    <property type="project" value="InterPro"/>
</dbReference>
<proteinExistence type="predicted"/>
<dbReference type="InterPro" id="IPR043605">
    <property type="entry name" value="DUF883_C"/>
</dbReference>
<dbReference type="KEGG" id="icp:ICMP_061"/>
<feature type="domain" description="DUF883" evidence="1">
    <location>
        <begin position="81"/>
        <end position="109"/>
    </location>
</feature>